<dbReference type="PANTHER" id="PTHR14226">
    <property type="entry name" value="NEUROPATHY TARGET ESTERASE/SWISS CHEESE D.MELANOGASTER"/>
    <property type="match status" value="1"/>
</dbReference>
<dbReference type="Pfam" id="PF01734">
    <property type="entry name" value="Patatin"/>
    <property type="match status" value="1"/>
</dbReference>
<dbReference type="AlphaFoldDB" id="A0A6V2CQK0"/>
<organism evidence="9">
    <name type="scientific">Ditylum brightwellii</name>
    <dbReference type="NCBI Taxonomy" id="49249"/>
    <lineage>
        <taxon>Eukaryota</taxon>
        <taxon>Sar</taxon>
        <taxon>Stramenopiles</taxon>
        <taxon>Ochrophyta</taxon>
        <taxon>Bacillariophyta</taxon>
        <taxon>Mediophyceae</taxon>
        <taxon>Lithodesmiophycidae</taxon>
        <taxon>Lithodesmiales</taxon>
        <taxon>Lithodesmiaceae</taxon>
        <taxon>Ditylum</taxon>
    </lineage>
</organism>
<dbReference type="GO" id="GO:0016042">
    <property type="term" value="P:lipid catabolic process"/>
    <property type="evidence" value="ECO:0007669"/>
    <property type="project" value="UniProtKB-UniRule"/>
</dbReference>
<evidence type="ECO:0000256" key="5">
    <source>
        <dbReference type="SAM" id="Coils"/>
    </source>
</evidence>
<dbReference type="GO" id="GO:0016298">
    <property type="term" value="F:lipase activity"/>
    <property type="evidence" value="ECO:0007669"/>
    <property type="project" value="UniProtKB-ARBA"/>
</dbReference>
<dbReference type="InterPro" id="IPR016035">
    <property type="entry name" value="Acyl_Trfase/lysoPLipase"/>
</dbReference>
<feature type="transmembrane region" description="Helical" evidence="7">
    <location>
        <begin position="6"/>
        <end position="30"/>
    </location>
</feature>
<dbReference type="GO" id="GO:0052689">
    <property type="term" value="F:carboxylic ester hydrolase activity"/>
    <property type="evidence" value="ECO:0007669"/>
    <property type="project" value="UniProtKB-ARBA"/>
</dbReference>
<sequence>MSVVDLIFPLLEWCETHILIFLGPGFLFHFPSIDYSILMKYMPFFPLLVLVYPLVVTMSVAFFSASAWLFWLVTSVALGMIQVVYVSYQFVMIFNDIGILSLLKTFSTIRSQIRYYTIRSGLGKQKPRRGRRREWRKKVDQATTYEEFLKIEIENSPQNEVGNVVTVATTTSGPKNNKGRIRNTIDTLVTFLKGGGKAGNTPKGGTPSKRERRNTIQSTKGRPPLTPNVPLRRKKQNISTSDSMQRAKSCLNLSKGAGGAGSEVSEGSSVSDSIARNMSSENFMRSNSHNNGERDVNAAETTSLLEKELGMTGGLLSTTTNRLREARIQASSTITTVGLNGNISSAVIQDIKNSVSALKFLLTGVVKRNHLSVDDLLIDDARSIAECGRYRLSSDARRVIHGYNEEVEKCLEWIADSPVIGAAAEPSSADSIIKNSTSSVDPLTRSQFLEDTDVVGRLPSEEDEISPDALYKQYLELTDRQKLVRKLKQNMGRSALMLSGGGAQAMYHLGTVKALIESGLYDKVKVISGTSGGSICAAMCALKRPDELHKYVCVKTVSTDFMGTGQMKRENIRWFPSLVEMGAYWMKNKLLIDSAEFKRCCDFYYGDATFEEAFARTGKHVCITVSASRATASSGSGGQRLLLNHISTPHVTLASAVTASCALPGLMTPRKLIVKNSDGEQEPFEVDGVEWIDGSVQADLPFRRISTLFNVTNYIVCQTNFHVVPFMNKAHHPNVQSIFWKVFQMCEWDIRSRALNLGRLGLFPRIFGQDMTKIFKQKYHGNLTLVPRFTTMQTFGLNALANPTVADMENYLQNGQAAAWPYCGVMGEMLRLESAIDKCLACLDERIKSLGQEGDWQLRDDDDIESMSSTTSYIGSSVAGRARFLGTRRENELLKHENEKLQLENITLKNQVIQLHRALGIERHDGVDPEWDMVVRHIDVLVPNDRGESEEEKKEKSGYDMSDASKEIKQSESI</sequence>
<keyword evidence="5" id="KW-0175">Coiled coil</keyword>
<feature type="coiled-coil region" evidence="5">
    <location>
        <begin position="891"/>
        <end position="918"/>
    </location>
</feature>
<evidence type="ECO:0000313" key="9">
    <source>
        <dbReference type="EMBL" id="CAE4595040.1"/>
    </source>
</evidence>
<proteinExistence type="predicted"/>
<comment type="caution">
    <text evidence="4">Lacks conserved residue(s) required for the propagation of feature annotation.</text>
</comment>
<evidence type="ECO:0000256" key="7">
    <source>
        <dbReference type="SAM" id="Phobius"/>
    </source>
</evidence>
<dbReference type="PROSITE" id="PS51635">
    <property type="entry name" value="PNPLA"/>
    <property type="match status" value="1"/>
</dbReference>
<name>A0A6V2CQK0_9STRA</name>
<reference evidence="9" key="1">
    <citation type="submission" date="2021-01" db="EMBL/GenBank/DDBJ databases">
        <authorList>
            <person name="Corre E."/>
            <person name="Pelletier E."/>
            <person name="Niang G."/>
            <person name="Scheremetjew M."/>
            <person name="Finn R."/>
            <person name="Kale V."/>
            <person name="Holt S."/>
            <person name="Cochrane G."/>
            <person name="Meng A."/>
            <person name="Brown T."/>
            <person name="Cohen L."/>
        </authorList>
    </citation>
    <scope>NUCLEOTIDE SEQUENCE</scope>
    <source>
        <strain evidence="9">GSO104</strain>
    </source>
</reference>
<evidence type="ECO:0000259" key="8">
    <source>
        <dbReference type="PROSITE" id="PS51635"/>
    </source>
</evidence>
<feature type="compositionally biased region" description="Polar residues" evidence="6">
    <location>
        <begin position="237"/>
        <end position="246"/>
    </location>
</feature>
<accession>A0A6V2CQK0</accession>
<dbReference type="SUPFAM" id="SSF52151">
    <property type="entry name" value="FabD/lysophospholipase-like"/>
    <property type="match status" value="1"/>
</dbReference>
<keyword evidence="3 4" id="KW-0443">Lipid metabolism</keyword>
<protein>
    <recommendedName>
        <fullName evidence="8">PNPLA domain-containing protein</fullName>
    </recommendedName>
</protein>
<evidence type="ECO:0000256" key="6">
    <source>
        <dbReference type="SAM" id="MobiDB-lite"/>
    </source>
</evidence>
<evidence type="ECO:0000256" key="2">
    <source>
        <dbReference type="ARBA" id="ARBA00022963"/>
    </source>
</evidence>
<keyword evidence="7" id="KW-0812">Transmembrane</keyword>
<feature type="transmembrane region" description="Helical" evidence="7">
    <location>
        <begin position="69"/>
        <end position="94"/>
    </location>
</feature>
<feature type="compositionally biased region" description="Low complexity" evidence="6">
    <location>
        <begin position="262"/>
        <end position="271"/>
    </location>
</feature>
<evidence type="ECO:0000256" key="1">
    <source>
        <dbReference type="ARBA" id="ARBA00022801"/>
    </source>
</evidence>
<dbReference type="InterPro" id="IPR002641">
    <property type="entry name" value="PNPLA_dom"/>
</dbReference>
<feature type="region of interest" description="Disordered" evidence="6">
    <location>
        <begin position="944"/>
        <end position="974"/>
    </location>
</feature>
<keyword evidence="7" id="KW-0472">Membrane</keyword>
<dbReference type="Gene3D" id="3.40.1090.10">
    <property type="entry name" value="Cytosolic phospholipase A2 catalytic domain"/>
    <property type="match status" value="2"/>
</dbReference>
<keyword evidence="2 4" id="KW-0442">Lipid degradation</keyword>
<dbReference type="EMBL" id="HBNS01010554">
    <property type="protein sequence ID" value="CAE4595040.1"/>
    <property type="molecule type" value="Transcribed_RNA"/>
</dbReference>
<feature type="active site" description="Proton acceptor" evidence="4">
    <location>
        <position position="693"/>
    </location>
</feature>
<feature type="short sequence motif" description="GXSXG" evidence="4">
    <location>
        <begin position="529"/>
        <end position="533"/>
    </location>
</feature>
<feature type="domain" description="PNPLA" evidence="8">
    <location>
        <begin position="496"/>
        <end position="706"/>
    </location>
</feature>
<dbReference type="PANTHER" id="PTHR14226:SF10">
    <property type="entry name" value="TRIACYLGLYCEROL LIPASE 4-RELATED"/>
    <property type="match status" value="1"/>
</dbReference>
<keyword evidence="1 4" id="KW-0378">Hydrolase</keyword>
<dbReference type="InterPro" id="IPR050301">
    <property type="entry name" value="NTE"/>
</dbReference>
<keyword evidence="7" id="KW-1133">Transmembrane helix</keyword>
<feature type="active site" description="Nucleophile" evidence="4">
    <location>
        <position position="531"/>
    </location>
</feature>
<feature type="transmembrane region" description="Helical" evidence="7">
    <location>
        <begin position="42"/>
        <end position="63"/>
    </location>
</feature>
<evidence type="ECO:0000256" key="3">
    <source>
        <dbReference type="ARBA" id="ARBA00023098"/>
    </source>
</evidence>
<feature type="region of interest" description="Disordered" evidence="6">
    <location>
        <begin position="192"/>
        <end position="273"/>
    </location>
</feature>
<evidence type="ECO:0000256" key="4">
    <source>
        <dbReference type="PROSITE-ProRule" id="PRU01161"/>
    </source>
</evidence>
<gene>
    <name evidence="9" type="ORF">DBRI00130_LOCUS8522</name>
</gene>